<comment type="caution">
    <text evidence="4">The sequence shown here is derived from an EMBL/GenBank/DDBJ whole genome shotgun (WGS) entry which is preliminary data.</text>
</comment>
<keyword evidence="1" id="KW-0067">ATP-binding</keyword>
<sequence>MERLWRKIINHAIIAPSFRCSRLPPVNSINNVYQTIFNTFQPLTVADLSAEHPAIARRTLQRWLKQLVADGKVRARGEGRGRHYVVDLNHSAAHGLILRDDYPRYWLFSDEDRDTDPPKIPLSEDSKDILGYIERPVHVRIPVGYQRDFLDAYEPNVTFYLPEPIRNQLWRMGDMEQASKIAGTYGRGILSRLMIDLSWASSHLEGNTYSRLDTVKLIEHGQAASGKTVMETQMILNHKAAIEFLLESVKEADFNRYTLLNLHSILSENLLPKFIEGGRIRQHAVGIGKSVYRPLIGEAHISEVLDSLLIKARAITDPFEQSFFIMVHLPYLQPFADVNKRTSRLAANLPLLRANLCPLAFLGVPEQAYCRSILGVYEMTRVELLRDLYLWAYERSVEEYRSLRQELSEPDPLRLRYRLIVKGMVYQVVAAADQDAIELIEAMVAAEVKPEEQAVVKALVIEELRQLHEGSIARYRLRPAQFSAWQAKHYRTLN</sequence>
<keyword evidence="5" id="KW-1185">Reference proteome</keyword>
<evidence type="ECO:0000313" key="5">
    <source>
        <dbReference type="Proteomes" id="UP000294555"/>
    </source>
</evidence>
<dbReference type="Gene3D" id="1.10.10.10">
    <property type="entry name" value="Winged helix-like DNA-binding domain superfamily/Winged helix DNA-binding domain"/>
    <property type="match status" value="1"/>
</dbReference>
<dbReference type="InterPro" id="IPR036597">
    <property type="entry name" value="Fido-like_dom_sf"/>
</dbReference>
<reference evidence="4 5" key="1">
    <citation type="submission" date="2019-02" db="EMBL/GenBank/DDBJ databases">
        <title>Investigation of anaerobic lignin degradation for improved lignocellulosic biofuels.</title>
        <authorList>
            <person name="Deangelis K."/>
        </authorList>
    </citation>
    <scope>NUCLEOTIDE SEQUENCE [LARGE SCALE GENOMIC DNA]</scope>
    <source>
        <strain evidence="4 5">159R</strain>
    </source>
</reference>
<dbReference type="PANTHER" id="PTHR13504">
    <property type="entry name" value="FIDO DOMAIN-CONTAINING PROTEIN DDB_G0283145"/>
    <property type="match status" value="1"/>
</dbReference>
<dbReference type="OrthoDB" id="9807853at2"/>
<dbReference type="InterPro" id="IPR003812">
    <property type="entry name" value="Fido"/>
</dbReference>
<dbReference type="Proteomes" id="UP000294555">
    <property type="component" value="Unassembled WGS sequence"/>
</dbReference>
<dbReference type="PROSITE" id="PS51459">
    <property type="entry name" value="FIDO"/>
    <property type="match status" value="1"/>
</dbReference>
<evidence type="ECO:0000256" key="1">
    <source>
        <dbReference type="PIRSR" id="PIRSR640198-2"/>
    </source>
</evidence>
<evidence type="ECO:0000256" key="2">
    <source>
        <dbReference type="PIRSR" id="PIRSR640198-3"/>
    </source>
</evidence>
<gene>
    <name evidence="4" type="ORF">EZJ58_4581</name>
</gene>
<accession>A0A4R1NPN2</accession>
<dbReference type="InterPro" id="IPR036388">
    <property type="entry name" value="WH-like_DNA-bd_sf"/>
</dbReference>
<dbReference type="InterPro" id="IPR040198">
    <property type="entry name" value="Fido_containing"/>
</dbReference>
<evidence type="ECO:0000313" key="4">
    <source>
        <dbReference type="EMBL" id="TCL06330.1"/>
    </source>
</evidence>
<keyword evidence="1" id="KW-0547">Nucleotide-binding</keyword>
<feature type="binding site" evidence="1">
    <location>
        <begin position="337"/>
        <end position="344"/>
    </location>
    <ligand>
        <name>ATP</name>
        <dbReference type="ChEBI" id="CHEBI:30616"/>
    </ligand>
</feature>
<feature type="domain" description="Fido" evidence="3">
    <location>
        <begin position="254"/>
        <end position="394"/>
    </location>
</feature>
<organism evidence="4 5">
    <name type="scientific">Sodalis ligni</name>
    <dbReference type="NCBI Taxonomy" id="2697027"/>
    <lineage>
        <taxon>Bacteria</taxon>
        <taxon>Pseudomonadati</taxon>
        <taxon>Pseudomonadota</taxon>
        <taxon>Gammaproteobacteria</taxon>
        <taxon>Enterobacterales</taxon>
        <taxon>Bruguierivoracaceae</taxon>
        <taxon>Sodalis</taxon>
    </lineage>
</organism>
<dbReference type="Pfam" id="PF02661">
    <property type="entry name" value="Fic"/>
    <property type="match status" value="1"/>
</dbReference>
<dbReference type="SUPFAM" id="SSF140931">
    <property type="entry name" value="Fic-like"/>
    <property type="match status" value="1"/>
</dbReference>
<dbReference type="GO" id="GO:0005524">
    <property type="term" value="F:ATP binding"/>
    <property type="evidence" value="ECO:0007669"/>
    <property type="project" value="UniProtKB-KW"/>
</dbReference>
<dbReference type="EMBL" id="SJOI01000001">
    <property type="protein sequence ID" value="TCL06330.1"/>
    <property type="molecule type" value="Genomic_DNA"/>
</dbReference>
<name>A0A4R1NPN2_9GAMM</name>
<dbReference type="PANTHER" id="PTHR13504:SF38">
    <property type="entry name" value="FIDO DOMAIN-CONTAINING PROTEIN"/>
    <property type="match status" value="1"/>
</dbReference>
<dbReference type="AlphaFoldDB" id="A0A4R1NPN2"/>
<dbReference type="Gene3D" id="1.10.3290.10">
    <property type="entry name" value="Fido-like domain"/>
    <property type="match status" value="1"/>
</dbReference>
<proteinExistence type="predicted"/>
<evidence type="ECO:0000259" key="3">
    <source>
        <dbReference type="PROSITE" id="PS51459"/>
    </source>
</evidence>
<feature type="site" description="Important for autoinhibition of adenylyltransferase activity" evidence="2">
    <location>
        <position position="205"/>
    </location>
</feature>
<protein>
    <submittedName>
        <fullName evidence="4">Fic/DOC family protein</fullName>
    </submittedName>
</protein>